<dbReference type="RefSeq" id="WP_140456019.1">
    <property type="nucleotide sequence ID" value="NZ_VFRP01000034.1"/>
</dbReference>
<evidence type="ECO:0000313" key="3">
    <source>
        <dbReference type="Proteomes" id="UP000319255"/>
    </source>
</evidence>
<dbReference type="EMBL" id="VFRP01000034">
    <property type="protein sequence ID" value="TPE47175.1"/>
    <property type="molecule type" value="Genomic_DNA"/>
</dbReference>
<keyword evidence="2" id="KW-0378">Hydrolase</keyword>
<keyword evidence="2" id="KW-0540">Nuclease</keyword>
<organism evidence="2 3">
    <name type="scientific">Amaricoccus solimangrovi</name>
    <dbReference type="NCBI Taxonomy" id="2589815"/>
    <lineage>
        <taxon>Bacteria</taxon>
        <taxon>Pseudomonadati</taxon>
        <taxon>Pseudomonadota</taxon>
        <taxon>Alphaproteobacteria</taxon>
        <taxon>Rhodobacterales</taxon>
        <taxon>Paracoccaceae</taxon>
        <taxon>Amaricoccus</taxon>
    </lineage>
</organism>
<sequence length="1007" mass="112964">MQFFERPILNSPYEIPRAHWELDGDGRPTDTILDRRRRAELVSPIPAPKRRGGRGRQTEMVLDTGHGLSTEGQEYNPSPIINELRQEIERWRALPNPEQWQVTPATATLLRHWRALQGDPTQRFRPFFCQVEAVEAAIWLAEVAPKSGARGRRFLDYLKLANAGANPDLFRVALKLATGAGKTTVMAMLIAWQAINAARSPNSKAFSRAFLIIAPGITIRDRLRVLLPSDESYYRDRGLVPSDLLPDLGRAKVVITNYHAFKLREQLPLASGTRAALTGHGPKIETLETEGQMLRRVIPDLMALKNVVVINDEAHHCYRERPDAEAAKLTGDERKEAEENAEAARLWISGIEAVKRHLDLAAVYDLSATPFFLSGSGWTEGTLFPWVVSDFSLMDAIECGIVKLPRVPVADNLPSAQTPLYRDLWPTIRSRMPRKNRGETKPDPAKLPIELQTALDALYGHYVKTFEEWDHAEVGVPPVFIVVCNNTTNSELVAEYISGYERETAEGELDFHQGRLELFRNFTDDGHRLPRPRTLLIDSQRIDSGEAIDKAFRDVYAAEIDAFRREKAHREGAEAAKAITDEDILREVMNTVGRKGKLGEHVRCVVSVSMLTEGWDANTVTHIFGLRAFGTKLICEQVIGRALRRLSYDPDPETGLFGVEYADIMGIDGLNFSAQAISAPVKTPREVVHVHAVRPDRDALEITFPRVEGYRVELPDERLEADFSKLEPYVLDPHKVGATQVTMQGIVGMPEQISLDYLKAMRPSELVFKLASHLISHTLRDANERPKLHLFGQARTVTRQWLDSGLLVCKGDTVPAQLCYKQLADEVCDLIAGAINTNPSGGQIIRAVLDPYNPEGSTADVGFTTSQTDRYDPRADRSHVNWILLDNSGWEMQLAQAIESHPRVRAYAKNNNLGFEVPYLYEGEPRRYLPDYLVRLDDGTTLVLEVKGFRGHDAAIKAATMRDKWIPAVNRLGRFGAWAFAELRDPFTMAEELERLIVSLSSKDNAA</sequence>
<accession>A0A501WFB2</accession>
<dbReference type="GO" id="GO:0004519">
    <property type="term" value="F:endonuclease activity"/>
    <property type="evidence" value="ECO:0007669"/>
    <property type="project" value="UniProtKB-KW"/>
</dbReference>
<comment type="caution">
    <text evidence="2">The sequence shown here is derived from an EMBL/GenBank/DDBJ whole genome shotgun (WGS) entry which is preliminary data.</text>
</comment>
<dbReference type="GO" id="GO:0003677">
    <property type="term" value="F:DNA binding"/>
    <property type="evidence" value="ECO:0007669"/>
    <property type="project" value="InterPro"/>
</dbReference>
<gene>
    <name evidence="2" type="ORF">FJM51_20640</name>
</gene>
<proteinExistence type="predicted"/>
<dbReference type="AlphaFoldDB" id="A0A501WFB2"/>
<dbReference type="NCBIfam" id="NF046055">
    <property type="entry name" value="restr_BPTD_3080"/>
    <property type="match status" value="1"/>
</dbReference>
<name>A0A501WFB2_9RHOB</name>
<feature type="domain" description="Helicase/UvrB N-terminal" evidence="1">
    <location>
        <begin position="131"/>
        <end position="371"/>
    </location>
</feature>
<dbReference type="GO" id="GO:0005829">
    <property type="term" value="C:cytosol"/>
    <property type="evidence" value="ECO:0007669"/>
    <property type="project" value="TreeGrafter"/>
</dbReference>
<dbReference type="Gene3D" id="3.40.50.300">
    <property type="entry name" value="P-loop containing nucleotide triphosphate hydrolases"/>
    <property type="match status" value="2"/>
</dbReference>
<evidence type="ECO:0000259" key="1">
    <source>
        <dbReference type="Pfam" id="PF04851"/>
    </source>
</evidence>
<dbReference type="InterPro" id="IPR006935">
    <property type="entry name" value="Helicase/UvrB_N"/>
</dbReference>
<dbReference type="PANTHER" id="PTHR47396:SF1">
    <property type="entry name" value="ATP-DEPENDENT HELICASE IRC3-RELATED"/>
    <property type="match status" value="1"/>
</dbReference>
<dbReference type="InterPro" id="IPR050742">
    <property type="entry name" value="Helicase_Restrict-Modif_Enz"/>
</dbReference>
<protein>
    <submittedName>
        <fullName evidence="2">Restriction endonuclease</fullName>
    </submittedName>
</protein>
<evidence type="ECO:0000313" key="2">
    <source>
        <dbReference type="EMBL" id="TPE47175.1"/>
    </source>
</evidence>
<dbReference type="Proteomes" id="UP000319255">
    <property type="component" value="Unassembled WGS sequence"/>
</dbReference>
<dbReference type="OrthoDB" id="9803459at2"/>
<dbReference type="GO" id="GO:0016787">
    <property type="term" value="F:hydrolase activity"/>
    <property type="evidence" value="ECO:0007669"/>
    <property type="project" value="InterPro"/>
</dbReference>
<keyword evidence="3" id="KW-1185">Reference proteome</keyword>
<keyword evidence="2" id="KW-0255">Endonuclease</keyword>
<dbReference type="PANTHER" id="PTHR47396">
    <property type="entry name" value="TYPE I RESTRICTION ENZYME ECOKI R PROTEIN"/>
    <property type="match status" value="1"/>
</dbReference>
<dbReference type="Pfam" id="PF04851">
    <property type="entry name" value="ResIII"/>
    <property type="match status" value="1"/>
</dbReference>
<dbReference type="SUPFAM" id="SSF52540">
    <property type="entry name" value="P-loop containing nucleoside triphosphate hydrolases"/>
    <property type="match status" value="1"/>
</dbReference>
<dbReference type="InterPro" id="IPR027417">
    <property type="entry name" value="P-loop_NTPase"/>
</dbReference>
<reference evidence="2 3" key="1">
    <citation type="submission" date="2019-06" db="EMBL/GenBank/DDBJ databases">
        <title>A novel bacterium of genus Amaricoccus, isolated from marine sediment.</title>
        <authorList>
            <person name="Huang H."/>
            <person name="Mo K."/>
            <person name="Hu Y."/>
        </authorList>
    </citation>
    <scope>NUCLEOTIDE SEQUENCE [LARGE SCALE GENOMIC DNA]</scope>
    <source>
        <strain evidence="2 3">HB172011</strain>
    </source>
</reference>
<dbReference type="GO" id="GO:0005524">
    <property type="term" value="F:ATP binding"/>
    <property type="evidence" value="ECO:0007669"/>
    <property type="project" value="InterPro"/>
</dbReference>